<feature type="repeat" description="ANK" evidence="3">
    <location>
        <begin position="64"/>
        <end position="96"/>
    </location>
</feature>
<dbReference type="PRINTS" id="PR01415">
    <property type="entry name" value="ANKYRIN"/>
</dbReference>
<dbReference type="GO" id="GO:0005634">
    <property type="term" value="C:nucleus"/>
    <property type="evidence" value="ECO:0007669"/>
    <property type="project" value="TreeGrafter"/>
</dbReference>
<feature type="repeat" description="ANK" evidence="3">
    <location>
        <begin position="96"/>
        <end position="128"/>
    </location>
</feature>
<dbReference type="WBParaSite" id="MCU_008933-RA">
    <property type="protein sequence ID" value="MCU_008933-RA"/>
    <property type="gene ID" value="MCU_008933"/>
</dbReference>
<feature type="repeat" description="ANK" evidence="3">
    <location>
        <begin position="161"/>
        <end position="193"/>
    </location>
</feature>
<feature type="domain" description="SOCS box" evidence="4">
    <location>
        <begin position="219"/>
        <end position="259"/>
    </location>
</feature>
<name>A0A0R3U6X9_MESCO</name>
<dbReference type="PROSITE" id="PS50088">
    <property type="entry name" value="ANK_REPEAT"/>
    <property type="match status" value="4"/>
</dbReference>
<dbReference type="GO" id="GO:0000976">
    <property type="term" value="F:transcription cis-regulatory region binding"/>
    <property type="evidence" value="ECO:0007669"/>
    <property type="project" value="TreeGrafter"/>
</dbReference>
<evidence type="ECO:0000313" key="7">
    <source>
        <dbReference type="WBParaSite" id="MCU_008933-RA"/>
    </source>
</evidence>
<dbReference type="Gene3D" id="1.25.40.20">
    <property type="entry name" value="Ankyrin repeat-containing domain"/>
    <property type="match status" value="1"/>
</dbReference>
<dbReference type="SMART" id="SM00248">
    <property type="entry name" value="ANK"/>
    <property type="match status" value="5"/>
</dbReference>
<dbReference type="SUPFAM" id="SSF158235">
    <property type="entry name" value="SOCS box-like"/>
    <property type="match status" value="1"/>
</dbReference>
<dbReference type="OrthoDB" id="10252328at2759"/>
<evidence type="ECO:0000313" key="6">
    <source>
        <dbReference type="Proteomes" id="UP000267029"/>
    </source>
</evidence>
<dbReference type="Gene3D" id="1.10.750.20">
    <property type="entry name" value="SOCS box"/>
    <property type="match status" value="1"/>
</dbReference>
<dbReference type="PANTHER" id="PTHR24193">
    <property type="entry name" value="ANKYRIN REPEAT PROTEIN"/>
    <property type="match status" value="1"/>
</dbReference>
<dbReference type="Pfam" id="PF07525">
    <property type="entry name" value="SOCS_box"/>
    <property type="match status" value="1"/>
</dbReference>
<feature type="repeat" description="ANK" evidence="3">
    <location>
        <begin position="31"/>
        <end position="63"/>
    </location>
</feature>
<dbReference type="GO" id="GO:0045944">
    <property type="term" value="P:positive regulation of transcription by RNA polymerase II"/>
    <property type="evidence" value="ECO:0007669"/>
    <property type="project" value="TreeGrafter"/>
</dbReference>
<reference evidence="5 6" key="1">
    <citation type="submission" date="2018-10" db="EMBL/GenBank/DDBJ databases">
        <authorList>
            <consortium name="Pathogen Informatics"/>
        </authorList>
    </citation>
    <scope>NUCLEOTIDE SEQUENCE [LARGE SCALE GENOMIC DNA]</scope>
</reference>
<organism evidence="5 6">
    <name type="scientific">Mesocestoides corti</name>
    <name type="common">Flatworm</name>
    <dbReference type="NCBI Taxonomy" id="53468"/>
    <lineage>
        <taxon>Eukaryota</taxon>
        <taxon>Metazoa</taxon>
        <taxon>Spiralia</taxon>
        <taxon>Lophotrochozoa</taxon>
        <taxon>Platyhelminthes</taxon>
        <taxon>Cestoda</taxon>
        <taxon>Eucestoda</taxon>
        <taxon>Cyclophyllidea</taxon>
        <taxon>Mesocestoididae</taxon>
        <taxon>Mesocestoides</taxon>
    </lineage>
</organism>
<dbReference type="PROSITE" id="PS50225">
    <property type="entry name" value="SOCS"/>
    <property type="match status" value="1"/>
</dbReference>
<dbReference type="STRING" id="53468.A0A0R3U6X9"/>
<sequence length="259" mass="28314">MLAAIKIIEKGSRDDILKYISKCDLVEHDSDNNTLLHYACLAGNLDAVHVLIESGFYVNACNVDGNTPICDAATNGSVEIIYALLRYGANVNPPSYWGSPLIYAVKNGHYDAVVALVRAGADVNACDRTGQCPIHFSVKDKFYPAVECLLMAGADPNKRVHLTTPLHIAAELGDSKLVRLLLLHGAFPSPTDARGFKPIDLVDKDSSLYKLISAYMGWVPSLQFLSRLAIKRQIPSLLHAHVSCLDLPGLLCDYLTFKF</sequence>
<keyword evidence="6" id="KW-1185">Reference proteome</keyword>
<dbReference type="GO" id="GO:0035556">
    <property type="term" value="P:intracellular signal transduction"/>
    <property type="evidence" value="ECO:0007669"/>
    <property type="project" value="InterPro"/>
</dbReference>
<protein>
    <submittedName>
        <fullName evidence="7">SOCS box domain-containing protein</fullName>
    </submittedName>
</protein>
<evidence type="ECO:0000256" key="2">
    <source>
        <dbReference type="ARBA" id="ARBA00023043"/>
    </source>
</evidence>
<dbReference type="EMBL" id="UXSR01000437">
    <property type="protein sequence ID" value="VDD76564.1"/>
    <property type="molecule type" value="Genomic_DNA"/>
</dbReference>
<dbReference type="Proteomes" id="UP000267029">
    <property type="component" value="Unassembled WGS sequence"/>
</dbReference>
<dbReference type="InterPro" id="IPR036770">
    <property type="entry name" value="Ankyrin_rpt-contain_sf"/>
</dbReference>
<proteinExistence type="predicted"/>
<dbReference type="InterPro" id="IPR002110">
    <property type="entry name" value="Ankyrin_rpt"/>
</dbReference>
<accession>A0A0R3U6X9</accession>
<dbReference type="PANTHER" id="PTHR24193:SF122">
    <property type="entry name" value="ANKYRIN REPEAT DOMAIN-CONTAINING PROTEIN 23"/>
    <property type="match status" value="1"/>
</dbReference>
<evidence type="ECO:0000256" key="1">
    <source>
        <dbReference type="ARBA" id="ARBA00022737"/>
    </source>
</evidence>
<dbReference type="SMART" id="SM00969">
    <property type="entry name" value="SOCS_box"/>
    <property type="match status" value="1"/>
</dbReference>
<dbReference type="SUPFAM" id="SSF48403">
    <property type="entry name" value="Ankyrin repeat"/>
    <property type="match status" value="1"/>
</dbReference>
<dbReference type="AlphaFoldDB" id="A0A0R3U6X9"/>
<evidence type="ECO:0000256" key="3">
    <source>
        <dbReference type="PROSITE-ProRule" id="PRU00023"/>
    </source>
</evidence>
<dbReference type="Pfam" id="PF12796">
    <property type="entry name" value="Ank_2"/>
    <property type="match status" value="2"/>
</dbReference>
<evidence type="ECO:0000313" key="5">
    <source>
        <dbReference type="EMBL" id="VDD76564.1"/>
    </source>
</evidence>
<evidence type="ECO:0000259" key="4">
    <source>
        <dbReference type="PROSITE" id="PS50225"/>
    </source>
</evidence>
<dbReference type="PROSITE" id="PS50297">
    <property type="entry name" value="ANK_REP_REGION"/>
    <property type="match status" value="4"/>
</dbReference>
<dbReference type="InterPro" id="IPR036036">
    <property type="entry name" value="SOCS_box-like_dom_sf"/>
</dbReference>
<gene>
    <name evidence="5" type="ORF">MCOS_LOCUS2567</name>
</gene>
<dbReference type="InterPro" id="IPR050663">
    <property type="entry name" value="Ankyrin-SOCS_Box"/>
</dbReference>
<dbReference type="InterPro" id="IPR001496">
    <property type="entry name" value="SOCS_box"/>
</dbReference>
<keyword evidence="2 3" id="KW-0040">ANK repeat</keyword>
<reference evidence="7" key="2">
    <citation type="submission" date="2019-11" db="UniProtKB">
        <authorList>
            <consortium name="WormBaseParasite"/>
        </authorList>
    </citation>
    <scope>IDENTIFICATION</scope>
</reference>
<keyword evidence="1" id="KW-0677">Repeat</keyword>